<proteinExistence type="predicted"/>
<dbReference type="InterPro" id="IPR014001">
    <property type="entry name" value="Helicase_ATP-bd"/>
</dbReference>
<dbReference type="EMBL" id="JAMQOS010000008">
    <property type="protein sequence ID" value="MDS0284376.1"/>
    <property type="molecule type" value="Genomic_DNA"/>
</dbReference>
<dbReference type="InterPro" id="IPR049730">
    <property type="entry name" value="SNF2/RAD54-like_C"/>
</dbReference>
<dbReference type="Gene3D" id="3.40.50.300">
    <property type="entry name" value="P-loop containing nucleotide triphosphate hydrolases"/>
    <property type="match status" value="1"/>
</dbReference>
<dbReference type="InterPro" id="IPR038718">
    <property type="entry name" value="SNF2-like_sf"/>
</dbReference>
<dbReference type="SUPFAM" id="SSF52540">
    <property type="entry name" value="P-loop containing nucleoside triphosphate hydrolases"/>
    <property type="match status" value="2"/>
</dbReference>
<dbReference type="SMART" id="SM00487">
    <property type="entry name" value="DEXDc"/>
    <property type="match status" value="1"/>
</dbReference>
<protein>
    <submittedName>
        <fullName evidence="3">SNF2-related protein</fullName>
    </submittedName>
</protein>
<evidence type="ECO:0000259" key="2">
    <source>
        <dbReference type="PROSITE" id="PS51194"/>
    </source>
</evidence>
<dbReference type="PROSITE" id="PS51194">
    <property type="entry name" value="HELICASE_CTER"/>
    <property type="match status" value="1"/>
</dbReference>
<accession>A0ABU2FW49</accession>
<evidence type="ECO:0000313" key="3">
    <source>
        <dbReference type="EMBL" id="MDS0284376.1"/>
    </source>
</evidence>
<evidence type="ECO:0000313" key="4">
    <source>
        <dbReference type="Proteomes" id="UP001268864"/>
    </source>
</evidence>
<sequence length="1309" mass="149147">MARSLRDYDWQSIYESQPSNDAAHLIKEFYVPALERSVQYDRIAGYFDSGSLAAAGNGIEALVENDGRMRLIVGAQLQPKDRPVLEALANDLDENLTGLDDETLDQQLQLLAWLLREDRLELKIAVPSRGEWGIFHPKVGIFRDEDGNWISFEGSINETAGGWTRNYERFKVHRSWDDGQAPYVEGDRESFKQLWQDEHAYVDVYDLPEALKEELIDWKAPDNDVEVSQIVEKLREPEAPTDGDKGRILADGAQAPGGLQLAEEASTIDPWPHQRVVSDTAVNTYPNSYLLCDEVGLGKTIEVGLTLSRLGLTGELENSLVLTPASLAVQWQEELWEKFNINAYRYDRGSDYDYAFIDSFGQEHPVPGTGDLDIDADRRNEAWTNSPLWRFAHTRKDDPTPTVIIMSWHTARLTGRWDQVAPADDGTARTRDDIPASCRGRNPDGREGVWDAVVVDESHNARRGSNFYNLLERLRDHTHCYYLLTATPMQLHHRELYDLLTLLDIPEAWDDRDRFVEFFETRQALSTVIEGGADLSSRTSSDPSQATLNGTFQDRFNSSIEYADVVLEGIVDELGLEDQGRGVAKQRLLQACNLARGYGQEYDDYRRKVDAAIEEQIDPFGADEDTKLKRLLYPESVLNEEMIISSRSDRLDALDELSEDGWKVLQDVLSWATPVDACIHRNTRDTLRKYRKAGLLEETVPTRKPERRRIELNEQTRRVYDRIDEYTRTFYKKAQQSTETEARAIGFVMTTYRQRLTSSVYAISQSLSTRLEKLRTQRKVLERRKRIRDDQDEDRQAALDALSEYSEDEIAELEDAGEDVLNVDLTELAPSLTDEGINLLKEEIEELESFIQEVKQVDDDPKMDQLYEDLDMLDRKGRSRIIVFTQYKDTMHFVRQQLRWKYGENIACYSGDGGEMYDEEADAWRNVGKERVKREFSDNDGEVDILVCTDSASEGLNLQECGAMINYDLPWNPMRVEQRIGRIDRIGQEYDDVYILNYSYEDTVESDIYDRLDDRIGLFEYVVGDMQPILSSVGSKIREATMVEGAKADSEEYEELERDIDQDIEEQQGEDDPVELKDSLAEVDSDRPLREQVIQEARLDAWETYSHPDLGKVGNPSKNRDPVFTVDAAKGVFLENETLTEAGIQFDLLSHLDFEFDLTEPEDAEFIYCLQHPGDAPITAEESEDTLAASIANQHQGIGVTFDPDTADEYPSLRFLAPGSPLFNWLAATLVETSDRLNLTQSACTANSDGEIVGTAEKPWVVTGWVEEDAADTSLVQLTDGGSVEDRSETVEFLNQWAQEFIENRTRSS</sequence>
<keyword evidence="1" id="KW-0378">Hydrolase</keyword>
<dbReference type="Proteomes" id="UP001268864">
    <property type="component" value="Unassembled WGS sequence"/>
</dbReference>
<reference evidence="3 4" key="1">
    <citation type="submission" date="2022-06" db="EMBL/GenBank/DDBJ databases">
        <title>Halomicroarcula sp. a new haloarchaeum isolate from saline soil.</title>
        <authorList>
            <person name="Strakova D."/>
            <person name="Galisteo C."/>
            <person name="Sanchez-Porro C."/>
            <person name="Ventosa A."/>
        </authorList>
    </citation>
    <scope>NUCLEOTIDE SEQUENCE [LARGE SCALE GENOMIC DNA]</scope>
    <source>
        <strain evidence="3 4">S3CR25-11</strain>
    </source>
</reference>
<name>A0ABU2FW49_9EURY</name>
<gene>
    <name evidence="3" type="ORF">NDI86_19975</name>
</gene>
<feature type="domain" description="Helicase C-terminal" evidence="2">
    <location>
        <begin position="862"/>
        <end position="1027"/>
    </location>
</feature>
<dbReference type="Gene3D" id="3.30.870.10">
    <property type="entry name" value="Endonuclease Chain A"/>
    <property type="match status" value="1"/>
</dbReference>
<keyword evidence="4" id="KW-1185">Reference proteome</keyword>
<dbReference type="SMART" id="SM00490">
    <property type="entry name" value="HELICc"/>
    <property type="match status" value="1"/>
</dbReference>
<dbReference type="CDD" id="cd09179">
    <property type="entry name" value="PLDc_N_DEXD_a"/>
    <property type="match status" value="1"/>
</dbReference>
<dbReference type="InterPro" id="IPR027417">
    <property type="entry name" value="P-loop_NTPase"/>
</dbReference>
<dbReference type="Pfam" id="PF00176">
    <property type="entry name" value="SNF2-rel_dom"/>
    <property type="match status" value="1"/>
</dbReference>
<dbReference type="Pfam" id="PF00271">
    <property type="entry name" value="Helicase_C"/>
    <property type="match status" value="1"/>
</dbReference>
<evidence type="ECO:0000256" key="1">
    <source>
        <dbReference type="ARBA" id="ARBA00022801"/>
    </source>
</evidence>
<dbReference type="Gene3D" id="3.40.50.10810">
    <property type="entry name" value="Tandem AAA-ATPase domain"/>
    <property type="match status" value="1"/>
</dbReference>
<comment type="caution">
    <text evidence="3">The sequence shown here is derived from an EMBL/GenBank/DDBJ whole genome shotgun (WGS) entry which is preliminary data.</text>
</comment>
<dbReference type="InterPro" id="IPR001650">
    <property type="entry name" value="Helicase_C-like"/>
</dbReference>
<organism evidence="3 4">
    <name type="scientific">Haloarcula onubensis</name>
    <dbReference type="NCBI Taxonomy" id="2950539"/>
    <lineage>
        <taxon>Archaea</taxon>
        <taxon>Methanobacteriati</taxon>
        <taxon>Methanobacteriota</taxon>
        <taxon>Stenosarchaea group</taxon>
        <taxon>Halobacteria</taxon>
        <taxon>Halobacteriales</taxon>
        <taxon>Haloarculaceae</taxon>
        <taxon>Haloarcula</taxon>
    </lineage>
</organism>
<dbReference type="CDD" id="cd18793">
    <property type="entry name" value="SF2_C_SNF"/>
    <property type="match status" value="1"/>
</dbReference>
<dbReference type="InterPro" id="IPR000330">
    <property type="entry name" value="SNF2_N"/>
</dbReference>
<dbReference type="RefSeq" id="WP_310902065.1">
    <property type="nucleotide sequence ID" value="NZ_JAMQOS010000008.1"/>
</dbReference>
<dbReference type="PANTHER" id="PTHR10799">
    <property type="entry name" value="SNF2/RAD54 HELICASE FAMILY"/>
    <property type="match status" value="1"/>
</dbReference>